<dbReference type="RefSeq" id="WP_008040367.1">
    <property type="nucleotide sequence ID" value="NZ_JH725147.1"/>
</dbReference>
<sequence>MVKKRILLFFICILSFVPSLDINAQSENVSQNTHEEHYPLLLPEKQSWSFSGPFGTYDKAQLQRGFKIYREVCSVCHSLKYVAFRDLSALGYSAQMIKTLAAEYEVLDGPNSEGEMFHRKALESDYFPSPYENDEAAKFAHNGANPGDLSLMAKARAAPRPFPGFIGDLLTNYTTAGSDYIAALLQGYQDASDHVIIADGNWYNPYFLKGKSLAMPPPLSDDIVTYDDGTAQTVDNYAKDVSAFLMWAADPHMETRKKTGFRVILFLIVFSGLVYGVKRRIWNELDTETHAQ</sequence>
<evidence type="ECO:0000256" key="8">
    <source>
        <dbReference type="ARBA" id="ARBA00023136"/>
    </source>
</evidence>
<feature type="transmembrane region" description="Helical" evidence="10">
    <location>
        <begin position="259"/>
        <end position="277"/>
    </location>
</feature>
<name>J0ZLB9_9HYPH</name>
<keyword evidence="7 9" id="KW-0408">Iron</keyword>
<evidence type="ECO:0000313" key="13">
    <source>
        <dbReference type="EMBL" id="EJF89203.1"/>
    </source>
</evidence>
<dbReference type="InterPro" id="IPR009056">
    <property type="entry name" value="Cyt_c-like_dom"/>
</dbReference>
<evidence type="ECO:0000256" key="9">
    <source>
        <dbReference type="PIRSR" id="PIRSR602326-1"/>
    </source>
</evidence>
<feature type="domain" description="Cytochrome c" evidence="12">
    <location>
        <begin position="60"/>
        <end position="185"/>
    </location>
</feature>
<dbReference type="InterPro" id="IPR002326">
    <property type="entry name" value="Cyt_c1"/>
</dbReference>
<feature type="binding site" description="covalent" evidence="9">
    <location>
        <position position="215"/>
    </location>
    <ligand>
        <name>heme c</name>
        <dbReference type="ChEBI" id="CHEBI:61717"/>
    </ligand>
</feature>
<dbReference type="Gene3D" id="1.20.5.100">
    <property type="entry name" value="Cytochrome c1, transmembrane anchor, C-terminal"/>
    <property type="match status" value="1"/>
</dbReference>
<dbReference type="EMBL" id="AIMB01000008">
    <property type="protein sequence ID" value="EJF89203.1"/>
    <property type="molecule type" value="Genomic_DNA"/>
</dbReference>
<comment type="cofactor">
    <cofactor evidence="9">
        <name>heme c</name>
        <dbReference type="ChEBI" id="CHEBI:61717"/>
    </cofactor>
    <text evidence="9">Binds 1 heme c group covalently per subunit.</text>
</comment>
<evidence type="ECO:0000256" key="3">
    <source>
        <dbReference type="ARBA" id="ARBA00022617"/>
    </source>
</evidence>
<evidence type="ECO:0000256" key="2">
    <source>
        <dbReference type="ARBA" id="ARBA00016165"/>
    </source>
</evidence>
<accession>J0ZLB9</accession>
<feature type="chain" id="PRO_5003742207" description="Cytochrome c1" evidence="11">
    <location>
        <begin position="25"/>
        <end position="292"/>
    </location>
</feature>
<dbReference type="STRING" id="1094558.ME5_01754"/>
<dbReference type="HOGENOM" id="CLU_040334_1_2_5"/>
<organism evidence="13 14">
    <name type="scientific">Bartonella tamiae Th239</name>
    <dbReference type="NCBI Taxonomy" id="1094558"/>
    <lineage>
        <taxon>Bacteria</taxon>
        <taxon>Pseudomonadati</taxon>
        <taxon>Pseudomonadota</taxon>
        <taxon>Alphaproteobacteria</taxon>
        <taxon>Hyphomicrobiales</taxon>
        <taxon>Bartonellaceae</taxon>
        <taxon>Bartonella</taxon>
    </lineage>
</organism>
<keyword evidence="3 9" id="KW-0349">Heme</keyword>
<evidence type="ECO:0000256" key="1">
    <source>
        <dbReference type="ARBA" id="ARBA00004370"/>
    </source>
</evidence>
<dbReference type="GO" id="GO:0020037">
    <property type="term" value="F:heme binding"/>
    <property type="evidence" value="ECO:0007669"/>
    <property type="project" value="InterPro"/>
</dbReference>
<evidence type="ECO:0000256" key="5">
    <source>
        <dbReference type="ARBA" id="ARBA00022723"/>
    </source>
</evidence>
<feature type="signal peptide" evidence="11">
    <location>
        <begin position="1"/>
        <end position="24"/>
    </location>
</feature>
<dbReference type="SUPFAM" id="SSF46626">
    <property type="entry name" value="Cytochrome c"/>
    <property type="match status" value="1"/>
</dbReference>
<dbReference type="Pfam" id="PF02167">
    <property type="entry name" value="Cytochrom_C1"/>
    <property type="match status" value="1"/>
</dbReference>
<keyword evidence="4 10" id="KW-0812">Transmembrane</keyword>
<keyword evidence="11" id="KW-0732">Signal</keyword>
<keyword evidence="5 9" id="KW-0479">Metal-binding</keyword>
<evidence type="ECO:0000256" key="7">
    <source>
        <dbReference type="ARBA" id="ARBA00023004"/>
    </source>
</evidence>
<feature type="binding site" description="covalent" evidence="9">
    <location>
        <position position="73"/>
    </location>
    <ligand>
        <name>heme c</name>
        <dbReference type="ChEBI" id="CHEBI:61717"/>
    </ligand>
</feature>
<dbReference type="PROSITE" id="PS51007">
    <property type="entry name" value="CYTC"/>
    <property type="match status" value="1"/>
</dbReference>
<dbReference type="Proteomes" id="UP000008952">
    <property type="component" value="Unassembled WGS sequence"/>
</dbReference>
<evidence type="ECO:0000259" key="12">
    <source>
        <dbReference type="PROSITE" id="PS51007"/>
    </source>
</evidence>
<evidence type="ECO:0000256" key="11">
    <source>
        <dbReference type="SAM" id="SignalP"/>
    </source>
</evidence>
<comment type="subcellular location">
    <subcellularLocation>
        <location evidence="1">Membrane</location>
    </subcellularLocation>
</comment>
<dbReference type="PRINTS" id="PR00603">
    <property type="entry name" value="CYTOCHROMEC1"/>
</dbReference>
<dbReference type="PANTHER" id="PTHR10266:SF3">
    <property type="entry name" value="CYTOCHROME C1, HEME PROTEIN, MITOCHONDRIAL"/>
    <property type="match status" value="1"/>
</dbReference>
<dbReference type="PANTHER" id="PTHR10266">
    <property type="entry name" value="CYTOCHROME C1"/>
    <property type="match status" value="1"/>
</dbReference>
<dbReference type="GO" id="GO:0009055">
    <property type="term" value="F:electron transfer activity"/>
    <property type="evidence" value="ECO:0007669"/>
    <property type="project" value="InterPro"/>
</dbReference>
<reference evidence="13 14" key="1">
    <citation type="submission" date="2012-03" db="EMBL/GenBank/DDBJ databases">
        <title>The Genome Sequence of Bartonella tamiae Th239.</title>
        <authorList>
            <consortium name="The Broad Institute Genome Sequencing Platform"/>
            <consortium name="The Broad Institute Genome Sequencing Center for Infectious Disease"/>
            <person name="Feldgarden M."/>
            <person name="Kirby J."/>
            <person name="Kosoy M."/>
            <person name="Birtles R."/>
            <person name="Probert W.S."/>
            <person name="Chiaraviglio L."/>
            <person name="Young S.K."/>
            <person name="Zeng Q."/>
            <person name="Gargeya S."/>
            <person name="Fitzgerald M."/>
            <person name="Haas B."/>
            <person name="Abouelleil A."/>
            <person name="Alvarado L."/>
            <person name="Arachchi H.M."/>
            <person name="Berlin A."/>
            <person name="Chapman S.B."/>
            <person name="Gearin G."/>
            <person name="Goldberg J."/>
            <person name="Griggs A."/>
            <person name="Gujja S."/>
            <person name="Hansen M."/>
            <person name="Heiman D."/>
            <person name="Howarth C."/>
            <person name="Larimer J."/>
            <person name="Lui A."/>
            <person name="MacDonald P.J.P."/>
            <person name="McCowen C."/>
            <person name="Montmayeur A."/>
            <person name="Murphy C."/>
            <person name="Neiman D."/>
            <person name="Pearson M."/>
            <person name="Priest M."/>
            <person name="Roberts A."/>
            <person name="Saif S."/>
            <person name="Shea T."/>
            <person name="Sisk P."/>
            <person name="Stolte C."/>
            <person name="Sykes S."/>
            <person name="Wortman J."/>
            <person name="Nusbaum C."/>
            <person name="Birren B."/>
        </authorList>
    </citation>
    <scope>NUCLEOTIDE SEQUENCE [LARGE SCALE GENOMIC DNA]</scope>
    <source>
        <strain evidence="13 14">Th239</strain>
    </source>
</reference>
<feature type="binding site" description="covalent" evidence="9">
    <location>
        <position position="77"/>
    </location>
    <ligand>
        <name>heme c</name>
        <dbReference type="ChEBI" id="CHEBI:61717"/>
    </ligand>
</feature>
<feature type="binding site" description="covalent" evidence="9">
    <location>
        <position position="76"/>
    </location>
    <ligand>
        <name>heme c</name>
        <dbReference type="ChEBI" id="CHEBI:61717"/>
    </ligand>
</feature>
<proteinExistence type="predicted"/>
<dbReference type="GO" id="GO:0046872">
    <property type="term" value="F:metal ion binding"/>
    <property type="evidence" value="ECO:0007669"/>
    <property type="project" value="UniProtKB-KW"/>
</dbReference>
<dbReference type="Gene3D" id="1.10.760.10">
    <property type="entry name" value="Cytochrome c-like domain"/>
    <property type="match status" value="1"/>
</dbReference>
<evidence type="ECO:0000256" key="4">
    <source>
        <dbReference type="ARBA" id="ARBA00022692"/>
    </source>
</evidence>
<evidence type="ECO:0000256" key="10">
    <source>
        <dbReference type="SAM" id="Phobius"/>
    </source>
</evidence>
<protein>
    <recommendedName>
        <fullName evidence="2">Cytochrome c1</fullName>
    </recommendedName>
</protein>
<comment type="caution">
    <text evidence="13">The sequence shown here is derived from an EMBL/GenBank/DDBJ whole genome shotgun (WGS) entry which is preliminary data.</text>
</comment>
<keyword evidence="8 10" id="KW-0472">Membrane</keyword>
<dbReference type="eggNOG" id="COG2857">
    <property type="taxonomic scope" value="Bacteria"/>
</dbReference>
<evidence type="ECO:0000256" key="6">
    <source>
        <dbReference type="ARBA" id="ARBA00022989"/>
    </source>
</evidence>
<keyword evidence="6 10" id="KW-1133">Transmembrane helix</keyword>
<dbReference type="AlphaFoldDB" id="J0ZLB9"/>
<dbReference type="InterPro" id="IPR036909">
    <property type="entry name" value="Cyt_c-like_dom_sf"/>
</dbReference>
<gene>
    <name evidence="13" type="ORF">ME5_01754</name>
</gene>
<dbReference type="OrthoDB" id="9808471at2"/>
<dbReference type="PATRIC" id="fig|1094558.3.peg.1883"/>
<evidence type="ECO:0000313" key="14">
    <source>
        <dbReference type="Proteomes" id="UP000008952"/>
    </source>
</evidence>
<dbReference type="GO" id="GO:0016020">
    <property type="term" value="C:membrane"/>
    <property type="evidence" value="ECO:0007669"/>
    <property type="project" value="UniProtKB-SubCell"/>
</dbReference>
<keyword evidence="14" id="KW-1185">Reference proteome</keyword>